<dbReference type="EMBL" id="AUXX01000001">
    <property type="protein sequence ID" value="KZN70565.1"/>
    <property type="molecule type" value="Genomic_DNA"/>
</dbReference>
<dbReference type="RefSeq" id="WP_063379655.1">
    <property type="nucleotide sequence ID" value="NZ_AUXX01000001.1"/>
</dbReference>
<proteinExistence type="predicted"/>
<reference evidence="1 2" key="1">
    <citation type="submission" date="2013-07" db="EMBL/GenBank/DDBJ databases">
        <title>Comparative Genomic and Metabolomic Analysis of Twelve Strains of Pseudoalteromonas luteoviolacea.</title>
        <authorList>
            <person name="Vynne N.G."/>
            <person name="Mansson M."/>
            <person name="Gram L."/>
        </authorList>
    </citation>
    <scope>NUCLEOTIDE SEQUENCE [LARGE SCALE GENOMIC DNA]</scope>
    <source>
        <strain evidence="1 2">S4060-1</strain>
    </source>
</reference>
<sequence>MTTVLYGPNVVAKQLLKSLSTQVEFASTTGGGEFEGKAVLNLQELAKKKHEVKQIIICSMFVDEIYHSLIDAGIELEKIFFYNPVNDQILDVASNLIAPIDEDDILYAIFDLSVHAAGFDADMFTICAECERQRQGKKYLQFVIVPKATSQDVQTVQNNHSKDELQWRLDHINIPYFKGLKSTIGVTQLAYREQVVQYQGTSVFPLDYSKDKTFKKISLPQLTEYKNAGFNLKVIEPNPLATDLIDKFCQSQSAGKPIVTLTMREYDSQSKRNNSKAPWRDFFNQLEARGFFPIIVRDTFKSTTPIGYGLDKYDCLPMASFDLTMRMALYQKAYVNFSVSCGPSSLFYYLKSCYSVAMIEYDEDVFTTSEEIFKKSGFEKGKQPIFAELGKQFIYWGFDDLASIEDAFAHFENNKIEG</sequence>
<accession>A0A167PGU9</accession>
<dbReference type="Proteomes" id="UP000076661">
    <property type="component" value="Unassembled WGS sequence"/>
</dbReference>
<dbReference type="AlphaFoldDB" id="A0A167PGU9"/>
<gene>
    <name evidence="1" type="ORF">N478_01255</name>
</gene>
<protein>
    <submittedName>
        <fullName evidence="1">Uncharacterized protein</fullName>
    </submittedName>
</protein>
<organism evidence="1 2">
    <name type="scientific">Pseudoalteromonas luteoviolacea S4060-1</name>
    <dbReference type="NCBI Taxonomy" id="1365257"/>
    <lineage>
        <taxon>Bacteria</taxon>
        <taxon>Pseudomonadati</taxon>
        <taxon>Pseudomonadota</taxon>
        <taxon>Gammaproteobacteria</taxon>
        <taxon>Alteromonadales</taxon>
        <taxon>Pseudoalteromonadaceae</taxon>
        <taxon>Pseudoalteromonas</taxon>
    </lineage>
</organism>
<dbReference type="PATRIC" id="fig|1365257.3.peg.262"/>
<comment type="caution">
    <text evidence="1">The sequence shown here is derived from an EMBL/GenBank/DDBJ whole genome shotgun (WGS) entry which is preliminary data.</text>
</comment>
<evidence type="ECO:0000313" key="2">
    <source>
        <dbReference type="Proteomes" id="UP000076661"/>
    </source>
</evidence>
<evidence type="ECO:0000313" key="1">
    <source>
        <dbReference type="EMBL" id="KZN70565.1"/>
    </source>
</evidence>
<name>A0A167PGU9_9GAMM</name>